<dbReference type="Proteomes" id="UP000061839">
    <property type="component" value="Chromosome"/>
</dbReference>
<dbReference type="InterPro" id="IPR021005">
    <property type="entry name" value="Znf_CGNR"/>
</dbReference>
<dbReference type="RefSeq" id="WP_045072969.1">
    <property type="nucleotide sequence ID" value="NZ_CP011005.1"/>
</dbReference>
<dbReference type="Pfam" id="PF11706">
    <property type="entry name" value="zf-CGNR"/>
    <property type="match status" value="1"/>
</dbReference>
<accession>A0A0D4BVP4</accession>
<dbReference type="Gene3D" id="1.10.3300.10">
    <property type="entry name" value="Jann2411-like domain"/>
    <property type="match status" value="1"/>
</dbReference>
<protein>
    <recommendedName>
        <fullName evidence="1">Zinc finger CGNR domain-containing protein</fullName>
    </recommendedName>
</protein>
<keyword evidence="3" id="KW-1185">Reference proteome</keyword>
<dbReference type="EMBL" id="CP011005">
    <property type="protein sequence ID" value="AJT40388.1"/>
    <property type="molecule type" value="Genomic_DNA"/>
</dbReference>
<dbReference type="PANTHER" id="PTHR35525:SF3">
    <property type="entry name" value="BLL6575 PROTEIN"/>
    <property type="match status" value="1"/>
</dbReference>
<dbReference type="OrthoDB" id="123307at2"/>
<name>A0A0D4BVP4_9MICC</name>
<evidence type="ECO:0000313" key="3">
    <source>
        <dbReference type="Proteomes" id="UP000061839"/>
    </source>
</evidence>
<dbReference type="InterPro" id="IPR010852">
    <property type="entry name" value="ABATE"/>
</dbReference>
<proteinExistence type="predicted"/>
<evidence type="ECO:0000313" key="2">
    <source>
        <dbReference type="EMBL" id="AJT40388.1"/>
    </source>
</evidence>
<dbReference type="KEGG" id="ari:UM93_00345"/>
<dbReference type="HOGENOM" id="CLU_087298_3_1_11"/>
<dbReference type="PANTHER" id="PTHR35525">
    <property type="entry name" value="BLL6575 PROTEIN"/>
    <property type="match status" value="1"/>
</dbReference>
<dbReference type="PATRIC" id="fig|1618207.4.peg.73"/>
<dbReference type="SUPFAM" id="SSF160904">
    <property type="entry name" value="Jann2411-like"/>
    <property type="match status" value="1"/>
</dbReference>
<dbReference type="AlphaFoldDB" id="A0A0D4BVP4"/>
<reference evidence="2 3" key="1">
    <citation type="journal article" date="2015" name="Genome Announc.">
        <title>Complete Genome Sequencing of Protease-Producing Novel Arthrobacter sp. Strain IHBB 11108 Using PacBio Single-Molecule Real-Time Sequencing Technology.</title>
        <authorList>
            <person name="Kiran S."/>
            <person name="Swarnkar M.K."/>
            <person name="Pal M."/>
            <person name="Thakur R."/>
            <person name="Tewari R."/>
            <person name="Singh A.K."/>
            <person name="Gulati A."/>
        </authorList>
    </citation>
    <scope>NUCLEOTIDE SEQUENCE [LARGE SCALE GENOMIC DNA]</scope>
    <source>
        <strain evidence="2 3">IHBB 11108</strain>
    </source>
</reference>
<sequence>MAVDSFRFDGGKTWLDLFSTLGRRYSSEPEERLLSAEALSGWLIAMELSPREAATERDVFLARGLREALRNCTAALLNREPFAEQDDRFIREMLSYREHRTLSAALTLEHFSSPQAVFAEFAEQAIIAWQHPENLSLCAEPDCRRAFRDPSGRRRWCPTPACASRGRVRAFRQNQPQEAHHD</sequence>
<organism evidence="2 3">
    <name type="scientific">Psychromicrobium lacuslunae</name>
    <dbReference type="NCBI Taxonomy" id="1618207"/>
    <lineage>
        <taxon>Bacteria</taxon>
        <taxon>Bacillati</taxon>
        <taxon>Actinomycetota</taxon>
        <taxon>Actinomycetes</taxon>
        <taxon>Micrococcales</taxon>
        <taxon>Micrococcaceae</taxon>
        <taxon>Psychromicrobium</taxon>
    </lineage>
</organism>
<feature type="domain" description="Zinc finger CGNR" evidence="1">
    <location>
        <begin position="136"/>
        <end position="174"/>
    </location>
</feature>
<dbReference type="STRING" id="1618207.UM93_00345"/>
<evidence type="ECO:0000259" key="1">
    <source>
        <dbReference type="Pfam" id="PF11706"/>
    </source>
</evidence>
<dbReference type="InterPro" id="IPR023286">
    <property type="entry name" value="ABATE_dom_sf"/>
</dbReference>
<gene>
    <name evidence="2" type="ORF">UM93_00345</name>
</gene>
<dbReference type="Pfam" id="PF07336">
    <property type="entry name" value="ABATE"/>
    <property type="match status" value="1"/>
</dbReference>